<sequence length="51" mass="5902">MGHMDFQPIFCNHILASQIWSLNQQHDRVSFHIVLKVYSDGEKMAPMIACL</sequence>
<reference evidence="1" key="1">
    <citation type="submission" date="2018-02" db="EMBL/GenBank/DDBJ databases">
        <title>Rhizophora mucronata_Transcriptome.</title>
        <authorList>
            <person name="Meera S.P."/>
            <person name="Sreeshan A."/>
            <person name="Augustine A."/>
        </authorList>
    </citation>
    <scope>NUCLEOTIDE SEQUENCE</scope>
    <source>
        <tissue evidence="1">Leaf</tissue>
    </source>
</reference>
<evidence type="ECO:0000313" key="1">
    <source>
        <dbReference type="EMBL" id="MBX43814.1"/>
    </source>
</evidence>
<proteinExistence type="predicted"/>
<dbReference type="AlphaFoldDB" id="A0A2P2NN42"/>
<protein>
    <submittedName>
        <fullName evidence="1">Uncharacterized protein</fullName>
    </submittedName>
</protein>
<accession>A0A2P2NN42</accession>
<name>A0A2P2NN42_RHIMU</name>
<dbReference type="EMBL" id="GGEC01063330">
    <property type="protein sequence ID" value="MBX43814.1"/>
    <property type="molecule type" value="Transcribed_RNA"/>
</dbReference>
<organism evidence="1">
    <name type="scientific">Rhizophora mucronata</name>
    <name type="common">Asiatic mangrove</name>
    <dbReference type="NCBI Taxonomy" id="61149"/>
    <lineage>
        <taxon>Eukaryota</taxon>
        <taxon>Viridiplantae</taxon>
        <taxon>Streptophyta</taxon>
        <taxon>Embryophyta</taxon>
        <taxon>Tracheophyta</taxon>
        <taxon>Spermatophyta</taxon>
        <taxon>Magnoliopsida</taxon>
        <taxon>eudicotyledons</taxon>
        <taxon>Gunneridae</taxon>
        <taxon>Pentapetalae</taxon>
        <taxon>rosids</taxon>
        <taxon>fabids</taxon>
        <taxon>Malpighiales</taxon>
        <taxon>Rhizophoraceae</taxon>
        <taxon>Rhizophora</taxon>
    </lineage>
</organism>